<dbReference type="Proteomes" id="UP000036503">
    <property type="component" value="Unassembled WGS sequence"/>
</dbReference>
<organism evidence="1 2">
    <name type="scientific">Megasphaera cerevisiae DSM 20462</name>
    <dbReference type="NCBI Taxonomy" id="1122219"/>
    <lineage>
        <taxon>Bacteria</taxon>
        <taxon>Bacillati</taxon>
        <taxon>Bacillota</taxon>
        <taxon>Negativicutes</taxon>
        <taxon>Veillonellales</taxon>
        <taxon>Veillonellaceae</taxon>
        <taxon>Megasphaera</taxon>
    </lineage>
</organism>
<dbReference type="InParanoid" id="A0A0J6WQW7"/>
<dbReference type="PATRIC" id="fig|1122219.3.peg.2203"/>
<evidence type="ECO:0000313" key="1">
    <source>
        <dbReference type="EMBL" id="KMO85845.1"/>
    </source>
</evidence>
<reference evidence="1 2" key="1">
    <citation type="submission" date="2015-06" db="EMBL/GenBank/DDBJ databases">
        <title>Draft genome sequence of beer spoilage bacterium Megasphaera cerevisiae type strain 20462.</title>
        <authorList>
            <person name="Kutumbaka K."/>
            <person name="Pasmowitz J."/>
            <person name="Mategko J."/>
            <person name="Reyes D."/>
            <person name="Friedrich A."/>
            <person name="Han S."/>
            <person name="Martens-Habbena W."/>
            <person name="Neal-McKinney J."/>
            <person name="Janagama H.K."/>
            <person name="Nadala C."/>
            <person name="Samadpour M."/>
        </authorList>
    </citation>
    <scope>NUCLEOTIDE SEQUENCE [LARGE SCALE GENOMIC DNA]</scope>
    <source>
        <strain evidence="1 2">DSM 20462</strain>
    </source>
</reference>
<gene>
    <name evidence="1" type="ORF">AB840_11255</name>
</gene>
<keyword evidence="2" id="KW-1185">Reference proteome</keyword>
<comment type="caution">
    <text evidence="1">The sequence shown here is derived from an EMBL/GenBank/DDBJ whole genome shotgun (WGS) entry which is preliminary data.</text>
</comment>
<dbReference type="AlphaFoldDB" id="A0A0J6WQW7"/>
<accession>A0A0J6WQW7</accession>
<protein>
    <submittedName>
        <fullName evidence="1">Uncharacterized protein</fullName>
    </submittedName>
</protein>
<proteinExistence type="predicted"/>
<dbReference type="RefSeq" id="WP_048514945.1">
    <property type="nucleotide sequence ID" value="NZ_LEKT01000043.1"/>
</dbReference>
<dbReference type="OrthoDB" id="2616789at2"/>
<name>A0A0J6WQW7_9FIRM</name>
<evidence type="ECO:0000313" key="2">
    <source>
        <dbReference type="Proteomes" id="UP000036503"/>
    </source>
</evidence>
<dbReference type="EMBL" id="LEKT01000043">
    <property type="protein sequence ID" value="KMO85845.1"/>
    <property type="molecule type" value="Genomic_DNA"/>
</dbReference>
<sequence length="125" mass="14112">MLDMSELIHDPDFCVPFVIIKNRSSDTWQDGDPVLSEQQIQVEGVVTPTSSRDIQMLPEGDRRTGMMTFVSDLSLEVSNTITISDYCLFHGSRYKLVSIFDWSENGFFKALGSFVKDEEGAVHDI</sequence>